<feature type="transmembrane region" description="Helical" evidence="1">
    <location>
        <begin position="99"/>
        <end position="119"/>
    </location>
</feature>
<keyword evidence="1" id="KW-1133">Transmembrane helix</keyword>
<reference evidence="3" key="1">
    <citation type="submission" date="2024-02" db="UniProtKB">
        <authorList>
            <consortium name="WormBaseParasite"/>
        </authorList>
    </citation>
    <scope>IDENTIFICATION</scope>
</reference>
<dbReference type="Proteomes" id="UP000887575">
    <property type="component" value="Unassembled WGS sequence"/>
</dbReference>
<keyword evidence="1" id="KW-0812">Transmembrane</keyword>
<feature type="transmembrane region" description="Helical" evidence="1">
    <location>
        <begin position="34"/>
        <end position="53"/>
    </location>
</feature>
<evidence type="ECO:0000313" key="2">
    <source>
        <dbReference type="Proteomes" id="UP000887575"/>
    </source>
</evidence>
<protein>
    <submittedName>
        <fullName evidence="3">MARVEL domain-containing protein</fullName>
    </submittedName>
</protein>
<organism evidence="2 3">
    <name type="scientific">Mesorhabditis belari</name>
    <dbReference type="NCBI Taxonomy" id="2138241"/>
    <lineage>
        <taxon>Eukaryota</taxon>
        <taxon>Metazoa</taxon>
        <taxon>Ecdysozoa</taxon>
        <taxon>Nematoda</taxon>
        <taxon>Chromadorea</taxon>
        <taxon>Rhabditida</taxon>
        <taxon>Rhabditina</taxon>
        <taxon>Rhabditomorpha</taxon>
        <taxon>Rhabditoidea</taxon>
        <taxon>Rhabditidae</taxon>
        <taxon>Mesorhabditinae</taxon>
        <taxon>Mesorhabditis</taxon>
    </lineage>
</organism>
<feature type="transmembrane region" description="Helical" evidence="1">
    <location>
        <begin position="73"/>
        <end position="92"/>
    </location>
</feature>
<keyword evidence="2" id="KW-1185">Reference proteome</keyword>
<keyword evidence="1" id="KW-0472">Membrane</keyword>
<sequence length="200" mass="22601">MGFWLMRPNKNVSKIPSPDDYRISPCRALTSKTAFTLVTLLNLLLSTGLFITLLAKNKIYISMDTSLFDMVPFGWVTFLIGVIHTVIALIAIKTMKPGFAQLLIPITVILVVFCLYDLFGSMSYELFLDSQKALNATNGEWKKQPEPYAEVIIKIRGVIGIIISLSAFLWSFNLLYSFYSYVRDIQLYKEQSSASVANYP</sequence>
<proteinExistence type="predicted"/>
<evidence type="ECO:0000256" key="1">
    <source>
        <dbReference type="SAM" id="Phobius"/>
    </source>
</evidence>
<accession>A0AAF3EUZ4</accession>
<dbReference type="WBParaSite" id="MBELARI_LOCUS18012">
    <property type="protein sequence ID" value="MBELARI_LOCUS18012"/>
    <property type="gene ID" value="MBELARI_LOCUS18012"/>
</dbReference>
<name>A0AAF3EUZ4_9BILA</name>
<evidence type="ECO:0000313" key="3">
    <source>
        <dbReference type="WBParaSite" id="MBELARI_LOCUS18012"/>
    </source>
</evidence>
<dbReference type="AlphaFoldDB" id="A0AAF3EUZ4"/>
<feature type="transmembrane region" description="Helical" evidence="1">
    <location>
        <begin position="157"/>
        <end position="179"/>
    </location>
</feature>